<name>A0A8S5RQU9_9CAUD</name>
<accession>A0A8S5RQU9</accession>
<organism evidence="1">
    <name type="scientific">Siphoviridae sp. ct1NJ1</name>
    <dbReference type="NCBI Taxonomy" id="2827557"/>
    <lineage>
        <taxon>Viruses</taxon>
        <taxon>Duplodnaviria</taxon>
        <taxon>Heunggongvirae</taxon>
        <taxon>Uroviricota</taxon>
        <taxon>Caudoviricetes</taxon>
    </lineage>
</organism>
<evidence type="ECO:0000313" key="1">
    <source>
        <dbReference type="EMBL" id="DAE91880.1"/>
    </source>
</evidence>
<sequence length="173" mass="20225">MANQEVVKRARSAFKEILNEMEHPQFDLLRRDPEIKNLVERLVRKVEEARNPKNWPIEEYHDDYEKKHPEDSNLWVWLFLHAAFVNSELADVLCFLRGRGCVLIPDDRFGYVIRPIIGKDGFKSQEEYNQIKEPLADYGESLVKLLKKMKALVDCGNILPQKELTQTTLKGES</sequence>
<dbReference type="EMBL" id="BK057790">
    <property type="protein sequence ID" value="DAE91880.1"/>
    <property type="molecule type" value="Genomic_DNA"/>
</dbReference>
<reference evidence="1" key="1">
    <citation type="journal article" date="2021" name="Proc. Natl. Acad. Sci. U.S.A.">
        <title>A Catalog of Tens of Thousands of Viruses from Human Metagenomes Reveals Hidden Associations with Chronic Diseases.</title>
        <authorList>
            <person name="Tisza M.J."/>
            <person name="Buck C.B."/>
        </authorList>
    </citation>
    <scope>NUCLEOTIDE SEQUENCE</scope>
    <source>
        <strain evidence="1">Ct1NJ1</strain>
    </source>
</reference>
<protein>
    <submittedName>
        <fullName evidence="1">Uncharacterized protein</fullName>
    </submittedName>
</protein>
<proteinExistence type="predicted"/>